<evidence type="ECO:0008006" key="5">
    <source>
        <dbReference type="Google" id="ProtNLM"/>
    </source>
</evidence>
<proteinExistence type="predicted"/>
<dbReference type="Proteomes" id="UP000067523">
    <property type="component" value="Chromosome"/>
</dbReference>
<evidence type="ECO:0000313" key="4">
    <source>
        <dbReference type="Proteomes" id="UP000067523"/>
    </source>
</evidence>
<dbReference type="KEGG" id="erx:ATZ35_16190"/>
<evidence type="ECO:0000259" key="1">
    <source>
        <dbReference type="Pfam" id="PF06054"/>
    </source>
</evidence>
<dbReference type="AlphaFoldDB" id="A0A0U2WTL2"/>
<dbReference type="Pfam" id="PF25164">
    <property type="entry name" value="CoiA_N"/>
    <property type="match status" value="1"/>
</dbReference>
<reference evidence="4" key="1">
    <citation type="submission" date="2015-12" db="EMBL/GenBank/DDBJ databases">
        <authorList>
            <person name="Lauer A."/>
            <person name="Humrighouse B."/>
            <person name="Loparev V."/>
            <person name="Shewmaker P.L."/>
            <person name="Whitney A.M."/>
            <person name="McLaughlin R.W."/>
        </authorList>
    </citation>
    <scope>NUCLEOTIDE SEQUENCE [LARGE SCALE GENOMIC DNA]</scope>
    <source>
        <strain evidence="4">LMG 26678</strain>
    </source>
</reference>
<feature type="domain" description="Competence protein CoiA nuclease-like" evidence="1">
    <location>
        <begin position="66"/>
        <end position="206"/>
    </location>
</feature>
<dbReference type="STRING" id="118060.ATZ35_16190"/>
<sequence>MLSAYSNNKEIITLLNLSREKIEQLKTEHYFCPACDHPVRIKNGKVKVPHFSHYNQSACSVYSEGETIEHLTLKEMFVRWCEQEGLSYELEKYLPALHQRPDILIGNIAVEIQCSSLSISRLVERTRSYQEHGYIPLWICGKKLFSRHHSLNELAKNLCYYSEKLGFYLWSADWEQAELTLHFHIEEDWKKMLFASKKTWSFYSESLINIVHFPTKGNIHSQRKYKIGELLHSYYSDLNKKLYRRDEKIRVIQAELYNNLFHLIQLPNWFYYPGLHIFCCRGSDLLLKVRIWKLVQFFDQNVISHFELIDVLEKELAKGSELFYELPNIPHKVIQAYCLNQVFNYLIDCHHLIRVPTGWKVSLGQRDQSTSTILEWLKRIENNYLITATPLKNVIR</sequence>
<organism evidence="3 4">
    <name type="scientific">Enterococcus rotai</name>
    <dbReference type="NCBI Taxonomy" id="118060"/>
    <lineage>
        <taxon>Bacteria</taxon>
        <taxon>Bacillati</taxon>
        <taxon>Bacillota</taxon>
        <taxon>Bacilli</taxon>
        <taxon>Lactobacillales</taxon>
        <taxon>Enterococcaceae</taxon>
        <taxon>Enterococcus</taxon>
    </lineage>
</organism>
<evidence type="ECO:0000313" key="3">
    <source>
        <dbReference type="EMBL" id="ALS38630.1"/>
    </source>
</evidence>
<keyword evidence="4" id="KW-1185">Reference proteome</keyword>
<name>A0A0U2WTL2_9ENTE</name>
<dbReference type="EMBL" id="CP013655">
    <property type="protein sequence ID" value="ALS38630.1"/>
    <property type="molecule type" value="Genomic_DNA"/>
</dbReference>
<evidence type="ECO:0000259" key="2">
    <source>
        <dbReference type="Pfam" id="PF25164"/>
    </source>
</evidence>
<dbReference type="InterPro" id="IPR057253">
    <property type="entry name" value="CoiA-like_N"/>
</dbReference>
<dbReference type="Pfam" id="PF06054">
    <property type="entry name" value="CoiA_nuc"/>
    <property type="match status" value="1"/>
</dbReference>
<dbReference type="InterPro" id="IPR010330">
    <property type="entry name" value="CoiA_nuc"/>
</dbReference>
<dbReference type="RefSeq" id="WP_208928163.1">
    <property type="nucleotide sequence ID" value="NZ_CP013655.1"/>
</dbReference>
<protein>
    <recommendedName>
        <fullName evidence="5">Competence protein CoiA</fullName>
    </recommendedName>
</protein>
<gene>
    <name evidence="3" type="ORF">ATZ35_16190</name>
</gene>
<feature type="domain" description="Competence protein CoiA-like N-terminal" evidence="2">
    <location>
        <begin position="16"/>
        <end position="61"/>
    </location>
</feature>
<accession>A0A0U2WTL2</accession>